<gene>
    <name evidence="6" type="ORF">DAQ1742_01202</name>
</gene>
<dbReference type="GO" id="GO:0000976">
    <property type="term" value="F:transcription cis-regulatory region binding"/>
    <property type="evidence" value="ECO:0007669"/>
    <property type="project" value="TreeGrafter"/>
</dbReference>
<dbReference type="InterPro" id="IPR036271">
    <property type="entry name" value="Tet_transcr_reg_TetR-rel_C_sf"/>
</dbReference>
<accession>A0A375A870</accession>
<evidence type="ECO:0000259" key="5">
    <source>
        <dbReference type="PROSITE" id="PS50977"/>
    </source>
</evidence>
<dbReference type="SUPFAM" id="SSF46689">
    <property type="entry name" value="Homeodomain-like"/>
    <property type="match status" value="1"/>
</dbReference>
<proteinExistence type="predicted"/>
<dbReference type="AlphaFoldDB" id="A0A375A870"/>
<dbReference type="Gene3D" id="1.10.357.10">
    <property type="entry name" value="Tetracycline Repressor, domain 2"/>
    <property type="match status" value="1"/>
</dbReference>
<dbReference type="Pfam" id="PF14246">
    <property type="entry name" value="TetR_C_7"/>
    <property type="match status" value="1"/>
</dbReference>
<name>A0A375A870_9GAMM</name>
<feature type="domain" description="HTH tetR-type" evidence="5">
    <location>
        <begin position="12"/>
        <end position="72"/>
    </location>
</feature>
<keyword evidence="7" id="KW-1185">Reference proteome</keyword>
<dbReference type="InterPro" id="IPR039536">
    <property type="entry name" value="TetR_C_Proteobacteria"/>
</dbReference>
<evidence type="ECO:0000256" key="2">
    <source>
        <dbReference type="ARBA" id="ARBA00023125"/>
    </source>
</evidence>
<keyword evidence="2 4" id="KW-0238">DNA-binding</keyword>
<dbReference type="PANTHER" id="PTHR30055:SF223">
    <property type="entry name" value="HTH-TYPE TRANSCRIPTIONAL REGULATOR UIDR"/>
    <property type="match status" value="1"/>
</dbReference>
<dbReference type="InterPro" id="IPR009057">
    <property type="entry name" value="Homeodomain-like_sf"/>
</dbReference>
<dbReference type="Proteomes" id="UP000294820">
    <property type="component" value="Chromosome 1"/>
</dbReference>
<keyword evidence="3" id="KW-0804">Transcription</keyword>
<dbReference type="Pfam" id="PF00440">
    <property type="entry name" value="TetR_N"/>
    <property type="match status" value="1"/>
</dbReference>
<evidence type="ECO:0000313" key="7">
    <source>
        <dbReference type="Proteomes" id="UP000294820"/>
    </source>
</evidence>
<dbReference type="SUPFAM" id="SSF48498">
    <property type="entry name" value="Tetracyclin repressor-like, C-terminal domain"/>
    <property type="match status" value="1"/>
</dbReference>
<evidence type="ECO:0000256" key="3">
    <source>
        <dbReference type="ARBA" id="ARBA00023163"/>
    </source>
</evidence>
<dbReference type="FunFam" id="1.10.10.60:FF:000141">
    <property type="entry name" value="TetR family transcriptional regulator"/>
    <property type="match status" value="1"/>
</dbReference>
<protein>
    <submittedName>
        <fullName evidence="6">Transcriptional regulator, TetR family</fullName>
    </submittedName>
</protein>
<dbReference type="RefSeq" id="WP_035343399.1">
    <property type="nucleotide sequence ID" value="NZ_LT615367.1"/>
</dbReference>
<evidence type="ECO:0000256" key="1">
    <source>
        <dbReference type="ARBA" id="ARBA00023015"/>
    </source>
</evidence>
<dbReference type="GO" id="GO:0003700">
    <property type="term" value="F:DNA-binding transcription factor activity"/>
    <property type="evidence" value="ECO:0007669"/>
    <property type="project" value="TreeGrafter"/>
</dbReference>
<feature type="DNA-binding region" description="H-T-H motif" evidence="4">
    <location>
        <begin position="35"/>
        <end position="54"/>
    </location>
</feature>
<keyword evidence="1" id="KW-0805">Transcription regulation</keyword>
<dbReference type="InterPro" id="IPR050109">
    <property type="entry name" value="HTH-type_TetR-like_transc_reg"/>
</dbReference>
<dbReference type="PANTHER" id="PTHR30055">
    <property type="entry name" value="HTH-TYPE TRANSCRIPTIONAL REGULATOR RUTR"/>
    <property type="match status" value="1"/>
</dbReference>
<dbReference type="KEGG" id="daq:DAQ1742_01202"/>
<dbReference type="PRINTS" id="PR00455">
    <property type="entry name" value="HTHTETR"/>
</dbReference>
<dbReference type="InterPro" id="IPR001647">
    <property type="entry name" value="HTH_TetR"/>
</dbReference>
<evidence type="ECO:0000313" key="6">
    <source>
        <dbReference type="EMBL" id="SLM62210.1"/>
    </source>
</evidence>
<organism evidence="6 7">
    <name type="scientific">Dickeya aquatica</name>
    <dbReference type="NCBI Taxonomy" id="1401087"/>
    <lineage>
        <taxon>Bacteria</taxon>
        <taxon>Pseudomonadati</taxon>
        <taxon>Pseudomonadota</taxon>
        <taxon>Gammaproteobacteria</taxon>
        <taxon>Enterobacterales</taxon>
        <taxon>Pectobacteriaceae</taxon>
        <taxon>Dickeya</taxon>
    </lineage>
</organism>
<evidence type="ECO:0000256" key="4">
    <source>
        <dbReference type="PROSITE-ProRule" id="PRU00335"/>
    </source>
</evidence>
<reference evidence="6 7" key="1">
    <citation type="submission" date="2016-09" db="EMBL/GenBank/DDBJ databases">
        <authorList>
            <person name="Reverchon S."/>
            <person name="Nasser W."/>
            <person name="Leonard S."/>
            <person name="Brochier C."/>
            <person name="Duprey A."/>
        </authorList>
    </citation>
    <scope>NUCLEOTIDE SEQUENCE [LARGE SCALE GENOMIC DNA]</scope>
    <source>
        <strain evidence="6 7">174/2</strain>
    </source>
</reference>
<dbReference type="EMBL" id="LT615367">
    <property type="protein sequence ID" value="SLM62210.1"/>
    <property type="molecule type" value="Genomic_DNA"/>
</dbReference>
<sequence length="207" mass="23203">MLNKMTRAEQKAQRPQKILEAAFEEFSLKGYAAARLDDIAKRIGISKGTIYLYFPTKEALFEAMTHHHSQPYRDVLTTAESFKGSCSERLRALLLFAFEKISKDKKIQQLLRLSLTEGSRFPEIVDRYYHEFVGPLAGAIGKLLADGVAAGEFRAGPATSTPEVIMGSILHLMILHINVPGRRRINKQTLVEAHLDLTLNGLRAHQS</sequence>
<dbReference type="PROSITE" id="PS50977">
    <property type="entry name" value="HTH_TETR_2"/>
    <property type="match status" value="1"/>
</dbReference>